<keyword evidence="2" id="KW-0808">Transferase</keyword>
<dbReference type="InterPro" id="IPR036249">
    <property type="entry name" value="Thioredoxin-like_sf"/>
</dbReference>
<sequence length="201" mass="22698">MKLIGMMDSPFVRRVAVSLAMYEIEFESLPLSVFGDFARFSEYNPVVKAPTLVFDDGTRLLDSTLILNYFESLADDSHALMPSDPAKLASDLSILGLILAASEKAVQNVYEHKLRPDEKQHQPWIERVTKQLNAACHEWEIALSNRPLSEKADQVSITSTVIWSFIQLMIPDVIKASDYPTINAIANHFEATPEFKRFPLK</sequence>
<dbReference type="InterPro" id="IPR036282">
    <property type="entry name" value="Glutathione-S-Trfase_C_sf"/>
</dbReference>
<dbReference type="PANTHER" id="PTHR42673:SF21">
    <property type="entry name" value="GLUTATHIONE S-TRANSFERASE YFCF"/>
    <property type="match status" value="1"/>
</dbReference>
<evidence type="ECO:0000313" key="3">
    <source>
        <dbReference type="Proteomes" id="UP000462621"/>
    </source>
</evidence>
<dbReference type="Proteomes" id="UP000462621">
    <property type="component" value="Unassembled WGS sequence"/>
</dbReference>
<dbReference type="SUPFAM" id="SSF47616">
    <property type="entry name" value="GST C-terminal domain-like"/>
    <property type="match status" value="1"/>
</dbReference>
<feature type="domain" description="GST N-terminal" evidence="1">
    <location>
        <begin position="1"/>
        <end position="78"/>
    </location>
</feature>
<name>A0A7X4LLM0_9VIBR</name>
<dbReference type="Pfam" id="PF13417">
    <property type="entry name" value="GST_N_3"/>
    <property type="match status" value="1"/>
</dbReference>
<dbReference type="SUPFAM" id="SSF52833">
    <property type="entry name" value="Thioredoxin-like"/>
    <property type="match status" value="1"/>
</dbReference>
<keyword evidence="3" id="KW-1185">Reference proteome</keyword>
<dbReference type="InterPro" id="IPR004045">
    <property type="entry name" value="Glutathione_S-Trfase_N"/>
</dbReference>
<evidence type="ECO:0000313" key="2">
    <source>
        <dbReference type="EMBL" id="MZI93912.1"/>
    </source>
</evidence>
<dbReference type="Gene3D" id="3.40.30.10">
    <property type="entry name" value="Glutaredoxin"/>
    <property type="match status" value="1"/>
</dbReference>
<dbReference type="GO" id="GO:0006749">
    <property type="term" value="P:glutathione metabolic process"/>
    <property type="evidence" value="ECO:0007669"/>
    <property type="project" value="TreeGrafter"/>
</dbReference>
<accession>A0A7X4LLM0</accession>
<dbReference type="RefSeq" id="WP_161155808.1">
    <property type="nucleotide sequence ID" value="NZ_WEKT01000019.1"/>
</dbReference>
<organism evidence="2 3">
    <name type="scientific">Vibrio eleionomae</name>
    <dbReference type="NCBI Taxonomy" id="2653505"/>
    <lineage>
        <taxon>Bacteria</taxon>
        <taxon>Pseudomonadati</taxon>
        <taxon>Pseudomonadota</taxon>
        <taxon>Gammaproteobacteria</taxon>
        <taxon>Vibrionales</taxon>
        <taxon>Vibrionaceae</taxon>
        <taxon>Vibrio</taxon>
    </lineage>
</organism>
<dbReference type="GO" id="GO:0006559">
    <property type="term" value="P:L-phenylalanine catabolic process"/>
    <property type="evidence" value="ECO:0007669"/>
    <property type="project" value="TreeGrafter"/>
</dbReference>
<protein>
    <submittedName>
        <fullName evidence="2">Glutathione S-transferase</fullName>
    </submittedName>
</protein>
<dbReference type="Gene3D" id="1.20.1050.10">
    <property type="match status" value="1"/>
</dbReference>
<dbReference type="EMBL" id="WEKT01000019">
    <property type="protein sequence ID" value="MZI93912.1"/>
    <property type="molecule type" value="Genomic_DNA"/>
</dbReference>
<gene>
    <name evidence="2" type="ORF">F9817_11980</name>
</gene>
<dbReference type="PANTHER" id="PTHR42673">
    <property type="entry name" value="MALEYLACETOACETATE ISOMERASE"/>
    <property type="match status" value="1"/>
</dbReference>
<dbReference type="AlphaFoldDB" id="A0A7X4LLM0"/>
<reference evidence="2 3" key="1">
    <citation type="submission" date="2019-10" db="EMBL/GenBank/DDBJ databases">
        <title>Vibrio sp. nov. isolated from a shrimp pond.</title>
        <authorList>
            <person name="Gomez-Gil B."/>
            <person name="Enciso-Ibarra J."/>
            <person name="Enciso-Ibarra K."/>
            <person name="Bolan-Mejia C."/>
        </authorList>
    </citation>
    <scope>NUCLEOTIDE SEQUENCE [LARGE SCALE GENOMIC DNA]</scope>
    <source>
        <strain evidence="2 3">CAIM 722</strain>
    </source>
</reference>
<proteinExistence type="predicted"/>
<comment type="caution">
    <text evidence="2">The sequence shown here is derived from an EMBL/GenBank/DDBJ whole genome shotgun (WGS) entry which is preliminary data.</text>
</comment>
<evidence type="ECO:0000259" key="1">
    <source>
        <dbReference type="PROSITE" id="PS50404"/>
    </source>
</evidence>
<dbReference type="PROSITE" id="PS50404">
    <property type="entry name" value="GST_NTER"/>
    <property type="match status" value="1"/>
</dbReference>
<dbReference type="GO" id="GO:0016034">
    <property type="term" value="F:maleylacetoacetate isomerase activity"/>
    <property type="evidence" value="ECO:0007669"/>
    <property type="project" value="TreeGrafter"/>
</dbReference>
<dbReference type="GO" id="GO:0004364">
    <property type="term" value="F:glutathione transferase activity"/>
    <property type="evidence" value="ECO:0007669"/>
    <property type="project" value="TreeGrafter"/>
</dbReference>